<gene>
    <name evidence="1" type="ORF">Pr1d_21660</name>
</gene>
<dbReference type="Proteomes" id="UP000323917">
    <property type="component" value="Chromosome"/>
</dbReference>
<organism evidence="1 2">
    <name type="scientific">Bythopirellula goksoeyrii</name>
    <dbReference type="NCBI Taxonomy" id="1400387"/>
    <lineage>
        <taxon>Bacteria</taxon>
        <taxon>Pseudomonadati</taxon>
        <taxon>Planctomycetota</taxon>
        <taxon>Planctomycetia</taxon>
        <taxon>Pirellulales</taxon>
        <taxon>Lacipirellulaceae</taxon>
        <taxon>Bythopirellula</taxon>
    </lineage>
</organism>
<sequence>MAYSNQGRLQQQIGCAKRRHGASRTYYRNAVAYRSPGFARASLR</sequence>
<evidence type="ECO:0000313" key="1">
    <source>
        <dbReference type="EMBL" id="QEG34878.1"/>
    </source>
</evidence>
<proteinExistence type="predicted"/>
<name>A0A5B9Q782_9BACT</name>
<dbReference type="EMBL" id="CP042913">
    <property type="protein sequence ID" value="QEG34878.1"/>
    <property type="molecule type" value="Genomic_DNA"/>
</dbReference>
<evidence type="ECO:0000313" key="2">
    <source>
        <dbReference type="Proteomes" id="UP000323917"/>
    </source>
</evidence>
<protein>
    <submittedName>
        <fullName evidence="1">Uncharacterized protein</fullName>
    </submittedName>
</protein>
<reference evidence="1 2" key="1">
    <citation type="submission" date="2019-08" db="EMBL/GenBank/DDBJ databases">
        <title>Deep-cultivation of Planctomycetes and their phenomic and genomic characterization uncovers novel biology.</title>
        <authorList>
            <person name="Wiegand S."/>
            <person name="Jogler M."/>
            <person name="Boedeker C."/>
            <person name="Pinto D."/>
            <person name="Vollmers J."/>
            <person name="Rivas-Marin E."/>
            <person name="Kohn T."/>
            <person name="Peeters S.H."/>
            <person name="Heuer A."/>
            <person name="Rast P."/>
            <person name="Oberbeckmann S."/>
            <person name="Bunk B."/>
            <person name="Jeske O."/>
            <person name="Meyerdierks A."/>
            <person name="Storesund J.E."/>
            <person name="Kallscheuer N."/>
            <person name="Luecker S."/>
            <person name="Lage O.M."/>
            <person name="Pohl T."/>
            <person name="Merkel B.J."/>
            <person name="Hornburger P."/>
            <person name="Mueller R.-W."/>
            <person name="Bruemmer F."/>
            <person name="Labrenz M."/>
            <person name="Spormann A.M."/>
            <person name="Op den Camp H."/>
            <person name="Overmann J."/>
            <person name="Amann R."/>
            <person name="Jetten M.S.M."/>
            <person name="Mascher T."/>
            <person name="Medema M.H."/>
            <person name="Devos D.P."/>
            <person name="Kaster A.-K."/>
            <person name="Ovreas L."/>
            <person name="Rohde M."/>
            <person name="Galperin M.Y."/>
            <person name="Jogler C."/>
        </authorList>
    </citation>
    <scope>NUCLEOTIDE SEQUENCE [LARGE SCALE GENOMIC DNA]</scope>
    <source>
        <strain evidence="1 2">Pr1d</strain>
    </source>
</reference>
<accession>A0A5B9Q782</accession>
<keyword evidence="2" id="KW-1185">Reference proteome</keyword>
<dbReference type="KEGG" id="bgok:Pr1d_21660"/>
<dbReference type="AlphaFoldDB" id="A0A5B9Q782"/>